<comment type="caution">
    <text evidence="2">The sequence shown here is derived from an EMBL/GenBank/DDBJ whole genome shotgun (WGS) entry which is preliminary data.</text>
</comment>
<gene>
    <name evidence="2" type="ORF">CKAH01_04721</name>
</gene>
<feature type="region of interest" description="Disordered" evidence="1">
    <location>
        <begin position="119"/>
        <end position="141"/>
    </location>
</feature>
<sequence length="141" mass="15615">MPPTSSRGAGSAARRYVTPSRRLRIPMPPNSGLLFDRVRPLKCLNSGILTGGNRGSKEGWNMHQQQQRRHTQFCAAVKPGNPQLCALASTRYLRPVSTLLQPASSTLVTEDRSLAKTLLDRKPLSEHQTRTGTADGRRRLE</sequence>
<organism evidence="2 3">
    <name type="scientific">Colletotrichum kahawae</name>
    <name type="common">Coffee berry disease fungus</name>
    <dbReference type="NCBI Taxonomy" id="34407"/>
    <lineage>
        <taxon>Eukaryota</taxon>
        <taxon>Fungi</taxon>
        <taxon>Dikarya</taxon>
        <taxon>Ascomycota</taxon>
        <taxon>Pezizomycotina</taxon>
        <taxon>Sordariomycetes</taxon>
        <taxon>Hypocreomycetidae</taxon>
        <taxon>Glomerellales</taxon>
        <taxon>Glomerellaceae</taxon>
        <taxon>Colletotrichum</taxon>
        <taxon>Colletotrichum gloeosporioides species complex</taxon>
    </lineage>
</organism>
<dbReference type="EMBL" id="VYYT01000124">
    <property type="protein sequence ID" value="KAK2766438.1"/>
    <property type="molecule type" value="Genomic_DNA"/>
</dbReference>
<name>A0AAE0D8H5_COLKA</name>
<evidence type="ECO:0000313" key="2">
    <source>
        <dbReference type="EMBL" id="KAK2766438.1"/>
    </source>
</evidence>
<evidence type="ECO:0000256" key="1">
    <source>
        <dbReference type="SAM" id="MobiDB-lite"/>
    </source>
</evidence>
<evidence type="ECO:0000313" key="3">
    <source>
        <dbReference type="Proteomes" id="UP001281614"/>
    </source>
</evidence>
<protein>
    <submittedName>
        <fullName evidence="2">Uncharacterized protein</fullName>
    </submittedName>
</protein>
<proteinExistence type="predicted"/>
<dbReference type="AlphaFoldDB" id="A0AAE0D8H5"/>
<dbReference type="Proteomes" id="UP001281614">
    <property type="component" value="Unassembled WGS sequence"/>
</dbReference>
<keyword evidence="3" id="KW-1185">Reference proteome</keyword>
<reference evidence="2" key="1">
    <citation type="submission" date="2023-02" db="EMBL/GenBank/DDBJ databases">
        <title>Colletotrichum kahawae CIFC_Que2 genome sequencing and assembly.</title>
        <authorList>
            <person name="Baroncelli R."/>
        </authorList>
    </citation>
    <scope>NUCLEOTIDE SEQUENCE</scope>
    <source>
        <strain evidence="2">CIFC_Que2</strain>
    </source>
</reference>
<accession>A0AAE0D8H5</accession>